<dbReference type="RefSeq" id="WP_063387250.1">
    <property type="nucleotide sequence ID" value="NZ_LWBR01000013.1"/>
</dbReference>
<feature type="domain" description="AMP-dependent synthetase/ligase" evidence="3">
    <location>
        <begin position="10"/>
        <end position="352"/>
    </location>
</feature>
<organism evidence="5 6">
    <name type="scientific">Aeribacillus pallidus</name>
    <dbReference type="NCBI Taxonomy" id="33936"/>
    <lineage>
        <taxon>Bacteria</taxon>
        <taxon>Bacillati</taxon>
        <taxon>Bacillota</taxon>
        <taxon>Bacilli</taxon>
        <taxon>Bacillales</taxon>
        <taxon>Bacillaceae</taxon>
        <taxon>Aeribacillus</taxon>
    </lineage>
</organism>
<name>A0A165YEK4_9BACI</name>
<dbReference type="Pfam" id="PF00501">
    <property type="entry name" value="AMP-binding"/>
    <property type="match status" value="1"/>
</dbReference>
<dbReference type="InterPro" id="IPR025110">
    <property type="entry name" value="AMP-bd_C"/>
</dbReference>
<dbReference type="AlphaFoldDB" id="A0A165YEK4"/>
<dbReference type="InterPro" id="IPR000873">
    <property type="entry name" value="AMP-dep_synth/lig_dom"/>
</dbReference>
<comment type="caution">
    <text evidence="5">The sequence shown here is derived from an EMBL/GenBank/DDBJ whole genome shotgun (WGS) entry which is preliminary data.</text>
</comment>
<dbReference type="GO" id="GO:0031956">
    <property type="term" value="F:medium-chain fatty acid-CoA ligase activity"/>
    <property type="evidence" value="ECO:0007669"/>
    <property type="project" value="TreeGrafter"/>
</dbReference>
<keyword evidence="6" id="KW-1185">Reference proteome</keyword>
<dbReference type="PANTHER" id="PTHR43201">
    <property type="entry name" value="ACYL-COA SYNTHETASE"/>
    <property type="match status" value="1"/>
</dbReference>
<dbReference type="STRING" id="33936.AZI98_05350"/>
<dbReference type="SUPFAM" id="SSF56801">
    <property type="entry name" value="Acetyl-CoA synthetase-like"/>
    <property type="match status" value="1"/>
</dbReference>
<reference evidence="5 6" key="1">
    <citation type="submission" date="2016-04" db="EMBL/GenBank/DDBJ databases">
        <title>Draft genome sequence of Aeribacillus pallidus 8m3 from petroleum reservoir.</title>
        <authorList>
            <person name="Poltaraus A.B."/>
            <person name="Nazina T.N."/>
            <person name="Tourova T.P."/>
            <person name="Malakho S.M."/>
            <person name="Korshunova A.V."/>
            <person name="Sokolova D.S."/>
        </authorList>
    </citation>
    <scope>NUCLEOTIDE SEQUENCE [LARGE SCALE GENOMIC DNA]</scope>
    <source>
        <strain evidence="5 6">8m3</strain>
    </source>
</reference>
<sequence length="493" mass="56259">MGIGRNISQYAYEHPQKPAIKQINGETVTYYELYENIKKIQTAFIRLTNKKNIKVGILMGNTSEFLEVFFAVITLGGIAVPFDPKWRKRDIRHVLESCQMDVCIGSRNFLERTGIKHENVMLIDEIKKDVQTDHHEKWEEFDEELFYLGFTSGSTGKPKGYMRNHKSWLESFNVGEQIFGYGKNDVILAPGPLCHSLSLFAAVHALHIGATFYLLPAFSQKETLNILLKREATVFYGVPTMIQALLQMMKNEEKCIMNNVTIISSGAKLSYEARKQLKEMFPNGQLFEFYGASELSFVSYVDDEIFKKAPKSVGIPFPGVEVAIRKKDGSEASFNEVGEVVVRSNLLFSGYFNNPIETKNVLKDDGASIGDLGYLDENGFLTIVGREKNMFISGGLNIYPEEIEKVLKERDEVEEAVVIGVEDDYWGQKPVAFIKWKEKAQHRSFNALKRYCRSELPLYKCPRTFYEVDEFPYTSSGKIARKELEFIVKGEEK</sequence>
<proteinExistence type="inferred from homology"/>
<dbReference type="Pfam" id="PF13193">
    <property type="entry name" value="AMP-binding_C"/>
    <property type="match status" value="1"/>
</dbReference>
<dbReference type="OrthoDB" id="9803968at2"/>
<dbReference type="InterPro" id="IPR020845">
    <property type="entry name" value="AMP-binding_CS"/>
</dbReference>
<protein>
    <recommendedName>
        <fullName evidence="7">Acyl-CoA synthetase</fullName>
    </recommendedName>
</protein>
<feature type="domain" description="AMP-binding enzyme C-terminal" evidence="4">
    <location>
        <begin position="402"/>
        <end position="478"/>
    </location>
</feature>
<evidence type="ECO:0000256" key="1">
    <source>
        <dbReference type="ARBA" id="ARBA00006432"/>
    </source>
</evidence>
<keyword evidence="2" id="KW-0436">Ligase</keyword>
<comment type="similarity">
    <text evidence="1">Belongs to the ATP-dependent AMP-binding enzyme family.</text>
</comment>
<gene>
    <name evidence="5" type="ORF">AZI98_05350</name>
</gene>
<dbReference type="Gene3D" id="3.30.300.30">
    <property type="match status" value="1"/>
</dbReference>
<evidence type="ECO:0000259" key="4">
    <source>
        <dbReference type="Pfam" id="PF13193"/>
    </source>
</evidence>
<dbReference type="InterPro" id="IPR045851">
    <property type="entry name" value="AMP-bd_C_sf"/>
</dbReference>
<dbReference type="Gene3D" id="3.40.50.12780">
    <property type="entry name" value="N-terminal domain of ligase-like"/>
    <property type="match status" value="1"/>
</dbReference>
<dbReference type="EMBL" id="LWBR01000013">
    <property type="protein sequence ID" value="KZN96992.1"/>
    <property type="molecule type" value="Genomic_DNA"/>
</dbReference>
<dbReference type="PANTHER" id="PTHR43201:SF5">
    <property type="entry name" value="MEDIUM-CHAIN ACYL-COA LIGASE ACSF2, MITOCHONDRIAL"/>
    <property type="match status" value="1"/>
</dbReference>
<dbReference type="Proteomes" id="UP000076476">
    <property type="component" value="Unassembled WGS sequence"/>
</dbReference>
<evidence type="ECO:0008006" key="7">
    <source>
        <dbReference type="Google" id="ProtNLM"/>
    </source>
</evidence>
<accession>A0A165YEK4</accession>
<evidence type="ECO:0000313" key="5">
    <source>
        <dbReference type="EMBL" id="KZN96992.1"/>
    </source>
</evidence>
<evidence type="ECO:0000259" key="3">
    <source>
        <dbReference type="Pfam" id="PF00501"/>
    </source>
</evidence>
<dbReference type="PROSITE" id="PS00455">
    <property type="entry name" value="AMP_BINDING"/>
    <property type="match status" value="1"/>
</dbReference>
<evidence type="ECO:0000313" key="6">
    <source>
        <dbReference type="Proteomes" id="UP000076476"/>
    </source>
</evidence>
<dbReference type="GO" id="GO:0006631">
    <property type="term" value="P:fatty acid metabolic process"/>
    <property type="evidence" value="ECO:0007669"/>
    <property type="project" value="TreeGrafter"/>
</dbReference>
<evidence type="ECO:0000256" key="2">
    <source>
        <dbReference type="ARBA" id="ARBA00022598"/>
    </source>
</evidence>
<dbReference type="InterPro" id="IPR042099">
    <property type="entry name" value="ANL_N_sf"/>
</dbReference>